<dbReference type="InterPro" id="IPR011990">
    <property type="entry name" value="TPR-like_helical_dom_sf"/>
</dbReference>
<evidence type="ECO:0000313" key="2">
    <source>
        <dbReference type="Proteomes" id="UP000235826"/>
    </source>
</evidence>
<gene>
    <name evidence="1" type="ORF">C1H87_02190</name>
</gene>
<dbReference type="RefSeq" id="WP_102754249.1">
    <property type="nucleotide sequence ID" value="NZ_CP025791.1"/>
</dbReference>
<dbReference type="PROSITE" id="PS51257">
    <property type="entry name" value="PROKAR_LIPOPROTEIN"/>
    <property type="match status" value="1"/>
</dbReference>
<proteinExistence type="predicted"/>
<name>A0A2K9PKJ0_9FLAO</name>
<organism evidence="1 2">
    <name type="scientific">Flavivirga eckloniae</name>
    <dbReference type="NCBI Taxonomy" id="1803846"/>
    <lineage>
        <taxon>Bacteria</taxon>
        <taxon>Pseudomonadati</taxon>
        <taxon>Bacteroidota</taxon>
        <taxon>Flavobacteriia</taxon>
        <taxon>Flavobacteriales</taxon>
        <taxon>Flavobacteriaceae</taxon>
        <taxon>Flavivirga</taxon>
    </lineage>
</organism>
<dbReference type="Gene3D" id="1.25.40.390">
    <property type="match status" value="1"/>
</dbReference>
<keyword evidence="2" id="KW-1185">Reference proteome</keyword>
<dbReference type="AlphaFoldDB" id="A0A2K9PKJ0"/>
<dbReference type="Proteomes" id="UP000235826">
    <property type="component" value="Chromosome"/>
</dbReference>
<evidence type="ECO:0008006" key="3">
    <source>
        <dbReference type="Google" id="ProtNLM"/>
    </source>
</evidence>
<accession>A0A2K9PKJ0</accession>
<protein>
    <recommendedName>
        <fullName evidence="3">Tetratricopeptide repeat protein</fullName>
    </recommendedName>
</protein>
<dbReference type="SUPFAM" id="SSF48452">
    <property type="entry name" value="TPR-like"/>
    <property type="match status" value="2"/>
</dbReference>
<reference evidence="1 2" key="1">
    <citation type="submission" date="2018-01" db="EMBL/GenBank/DDBJ databases">
        <title>Complete genome sequence of Flavivirga eckloniae ECD14 isolated from seaweed Ecklonia cava.</title>
        <authorList>
            <person name="Lee J.H."/>
            <person name="Baik K.S."/>
            <person name="Seong C.N."/>
        </authorList>
    </citation>
    <scope>NUCLEOTIDE SEQUENCE [LARGE SCALE GENOMIC DNA]</scope>
    <source>
        <strain evidence="1 2">ECD14</strain>
    </source>
</reference>
<sequence length="473" mass="51918">MKKIIYLTFSLIFIASCTKDFNSVVDFTDVENPNLPESSIVGQPNSSTIWATGIEREIARTFNEILILAEAGSDNYKNDQTFFTQFLDGLDIRITDPDIRDTQNEIARVAKMAKFGLEQVGPNDPSYTSELEAEYNFYLGMSRLFAGMYFSALPQETLGTPVTSAENYTSAITSFNAAVAISAKPEYYLAIARAHYYLGNKTEAVTAASAALAISTTFTRFANFDEKENPDNTLEDALFERKTFDDFQPLPTLDFLDPKYSFVSNEEDAPVHYLKAEEAYLILAEANLADNNLTRAQTNLTDLLTLIGTREVRSIDDRSEGRTHFDEGSRPDKATVIVNGRSGLVLDRQAGNVNIPAVSGTSLTNADVAAMTLGDAALELLYRTRQEVFIAEGLRFVDMGVKLVINENEILQNANVSVGDFGTTPIIPAFINAIAANLDAITYNADTGIATTVIDLNEILVANKAATEVLPFH</sequence>
<dbReference type="EMBL" id="CP025791">
    <property type="protein sequence ID" value="AUP77589.1"/>
    <property type="molecule type" value="Genomic_DNA"/>
</dbReference>
<dbReference type="KEGG" id="fek:C1H87_02190"/>
<dbReference type="OrthoDB" id="1490855at2"/>
<evidence type="ECO:0000313" key="1">
    <source>
        <dbReference type="EMBL" id="AUP77589.1"/>
    </source>
</evidence>